<evidence type="ECO:0000259" key="2">
    <source>
        <dbReference type="SMART" id="SM01190"/>
    </source>
</evidence>
<dbReference type="EMBL" id="CAJJDM010000066">
    <property type="protein sequence ID" value="CAD8080790.1"/>
    <property type="molecule type" value="Genomic_DNA"/>
</dbReference>
<comment type="caution">
    <text evidence="3">The sequence shown here is derived from an EMBL/GenBank/DDBJ whole genome shotgun (WGS) entry which is preliminary data.</text>
</comment>
<keyword evidence="1" id="KW-1133">Transmembrane helix</keyword>
<dbReference type="Pfam" id="PF01105">
    <property type="entry name" value="EMP24_GP25L"/>
    <property type="match status" value="1"/>
</dbReference>
<organism evidence="3 4">
    <name type="scientific">Paramecium primaurelia</name>
    <dbReference type="NCBI Taxonomy" id="5886"/>
    <lineage>
        <taxon>Eukaryota</taxon>
        <taxon>Sar</taxon>
        <taxon>Alveolata</taxon>
        <taxon>Ciliophora</taxon>
        <taxon>Intramacronucleata</taxon>
        <taxon>Oligohymenophorea</taxon>
        <taxon>Peniculida</taxon>
        <taxon>Parameciidae</taxon>
        <taxon>Paramecium</taxon>
    </lineage>
</organism>
<keyword evidence="1" id="KW-0472">Membrane</keyword>
<sequence length="187" mass="21870">MLFFLICLANAVDLRFKLPARQIRCFGDRLQEKEMIQGFVEGESADYSLKITDTGVNKQLLYTYHELTQKFTQLFNETTQIQICIHNLAHYQMNIQFFYEQGIQAELASLEDLKEVEKQVKQYNNTLQHLKSAQLDLVQLQTNRNDKMNVISSKIIFFSIITILLMIIVTIIFTIKAAKIMKMKKSY</sequence>
<protein>
    <recommendedName>
        <fullName evidence="2">GOLD domain-containing protein</fullName>
    </recommendedName>
</protein>
<accession>A0A8S1MKD0</accession>
<keyword evidence="1" id="KW-0812">Transmembrane</keyword>
<feature type="domain" description="GOLD" evidence="2">
    <location>
        <begin position="13"/>
        <end position="174"/>
    </location>
</feature>
<gene>
    <name evidence="3" type="ORF">PPRIM_AZ9-3.1.T0640166</name>
</gene>
<evidence type="ECO:0000256" key="1">
    <source>
        <dbReference type="SAM" id="Phobius"/>
    </source>
</evidence>
<name>A0A8S1MKD0_PARPR</name>
<dbReference type="InterPro" id="IPR009038">
    <property type="entry name" value="GOLD_dom"/>
</dbReference>
<evidence type="ECO:0000313" key="3">
    <source>
        <dbReference type="EMBL" id="CAD8080790.1"/>
    </source>
</evidence>
<dbReference type="Proteomes" id="UP000688137">
    <property type="component" value="Unassembled WGS sequence"/>
</dbReference>
<evidence type="ECO:0000313" key="4">
    <source>
        <dbReference type="Proteomes" id="UP000688137"/>
    </source>
</evidence>
<reference evidence="3" key="1">
    <citation type="submission" date="2021-01" db="EMBL/GenBank/DDBJ databases">
        <authorList>
            <consortium name="Genoscope - CEA"/>
            <person name="William W."/>
        </authorList>
    </citation>
    <scope>NUCLEOTIDE SEQUENCE</scope>
</reference>
<dbReference type="OMA" id="LLYTYHE"/>
<keyword evidence="4" id="KW-1185">Reference proteome</keyword>
<dbReference type="AlphaFoldDB" id="A0A8S1MKD0"/>
<dbReference type="SMART" id="SM01190">
    <property type="entry name" value="EMP24_GP25L"/>
    <property type="match status" value="1"/>
</dbReference>
<feature type="transmembrane region" description="Helical" evidence="1">
    <location>
        <begin position="155"/>
        <end position="175"/>
    </location>
</feature>
<proteinExistence type="predicted"/>